<dbReference type="Proteomes" id="UP001596108">
    <property type="component" value="Unassembled WGS sequence"/>
</dbReference>
<dbReference type="RefSeq" id="WP_378110607.1">
    <property type="nucleotide sequence ID" value="NZ_JBHSNC010000012.1"/>
</dbReference>
<sequence>MIVGSNSHTYRVVQGWAKWPASVQAGYTHGIVTDSEDRVYVFHTGTPSIVVFTEQGEFIRAFGHSFEGGAHGFYLHRDQNGEFLYVTDTNRGLMVKLTLEGEELLKICVPDAPGLYDAERPYVPTDVAVGPTGDIYISDGYGQNWIHRYSSEGVYIQSWGGTGSEPGQFQCPHGLSVNPRSREPELYVADRGNSRIQVFTMDGQFKRMFDNDMDQPCSFFFAGDEMYFPDLHSRYTIFDKNDTLITHLGEDQRAYKQPGWPNLPKEYYRDDRFSSPHGVCVDSRGNVYAAEWIADGRVTKLERL</sequence>
<dbReference type="InterPro" id="IPR011042">
    <property type="entry name" value="6-blade_b-propeller_TolB-like"/>
</dbReference>
<evidence type="ECO:0000256" key="1">
    <source>
        <dbReference type="ARBA" id="ARBA00022729"/>
    </source>
</evidence>
<keyword evidence="6" id="KW-1185">Reference proteome</keyword>
<feature type="repeat" description="NHL" evidence="4">
    <location>
        <begin position="160"/>
        <end position="202"/>
    </location>
</feature>
<gene>
    <name evidence="5" type="ORF">ACFPQ4_04660</name>
</gene>
<dbReference type="Pfam" id="PF01436">
    <property type="entry name" value="NHL"/>
    <property type="match status" value="1"/>
</dbReference>
<accession>A0ABW0QW52</accession>
<evidence type="ECO:0008006" key="7">
    <source>
        <dbReference type="Google" id="ProtNLM"/>
    </source>
</evidence>
<keyword evidence="3" id="KW-0325">Glycoprotein</keyword>
<dbReference type="Gene3D" id="2.120.10.30">
    <property type="entry name" value="TolB, C-terminal domain"/>
    <property type="match status" value="1"/>
</dbReference>
<proteinExistence type="predicted"/>
<dbReference type="PANTHER" id="PTHR10680:SF38">
    <property type="entry name" value="BLL1368 PROTEIN"/>
    <property type="match status" value="1"/>
</dbReference>
<protein>
    <recommendedName>
        <fullName evidence="7">NHL repeat-containing protein</fullName>
    </recommendedName>
</protein>
<reference evidence="6" key="1">
    <citation type="journal article" date="2019" name="Int. J. Syst. Evol. Microbiol.">
        <title>The Global Catalogue of Microorganisms (GCM) 10K type strain sequencing project: providing services to taxonomists for standard genome sequencing and annotation.</title>
        <authorList>
            <consortium name="The Broad Institute Genomics Platform"/>
            <consortium name="The Broad Institute Genome Sequencing Center for Infectious Disease"/>
            <person name="Wu L."/>
            <person name="Ma J."/>
        </authorList>
    </citation>
    <scope>NUCLEOTIDE SEQUENCE [LARGE SCALE GENOMIC DNA]</scope>
    <source>
        <strain evidence="6">CGMCC 1.18578</strain>
    </source>
</reference>
<dbReference type="PROSITE" id="PS51125">
    <property type="entry name" value="NHL"/>
    <property type="match status" value="1"/>
</dbReference>
<keyword evidence="1" id="KW-0732">Signal</keyword>
<organism evidence="5 6">
    <name type="scientific">Cohnella yongneupensis</name>
    <dbReference type="NCBI Taxonomy" id="425006"/>
    <lineage>
        <taxon>Bacteria</taxon>
        <taxon>Bacillati</taxon>
        <taxon>Bacillota</taxon>
        <taxon>Bacilli</taxon>
        <taxon>Bacillales</taxon>
        <taxon>Paenibacillaceae</taxon>
        <taxon>Cohnella</taxon>
    </lineage>
</organism>
<dbReference type="InterPro" id="IPR001258">
    <property type="entry name" value="NHL_repeat"/>
</dbReference>
<evidence type="ECO:0000256" key="4">
    <source>
        <dbReference type="PROSITE-ProRule" id="PRU00504"/>
    </source>
</evidence>
<evidence type="ECO:0000256" key="2">
    <source>
        <dbReference type="ARBA" id="ARBA00022737"/>
    </source>
</evidence>
<evidence type="ECO:0000256" key="3">
    <source>
        <dbReference type="ARBA" id="ARBA00023180"/>
    </source>
</evidence>
<keyword evidence="2" id="KW-0677">Repeat</keyword>
<comment type="caution">
    <text evidence="5">The sequence shown here is derived from an EMBL/GenBank/DDBJ whole genome shotgun (WGS) entry which is preliminary data.</text>
</comment>
<dbReference type="SUPFAM" id="SSF101898">
    <property type="entry name" value="NHL repeat"/>
    <property type="match status" value="1"/>
</dbReference>
<dbReference type="PANTHER" id="PTHR10680">
    <property type="entry name" value="PEPTIDYL-GLYCINE ALPHA-AMIDATING MONOOXYGENASE"/>
    <property type="match status" value="1"/>
</dbReference>
<evidence type="ECO:0000313" key="6">
    <source>
        <dbReference type="Proteomes" id="UP001596108"/>
    </source>
</evidence>
<dbReference type="EMBL" id="JBHSNC010000012">
    <property type="protein sequence ID" value="MFC5528746.1"/>
    <property type="molecule type" value="Genomic_DNA"/>
</dbReference>
<evidence type="ECO:0000313" key="5">
    <source>
        <dbReference type="EMBL" id="MFC5528746.1"/>
    </source>
</evidence>
<name>A0ABW0QW52_9BACL</name>